<dbReference type="EMBL" id="OW659477">
    <property type="protein sequence ID" value="CAH2763591.1"/>
    <property type="molecule type" value="Genomic_DNA"/>
</dbReference>
<gene>
    <name evidence="3" type="ORF">ERYAMS2_01799</name>
    <name evidence="2" type="ORF">ERYAMS_01504</name>
</gene>
<dbReference type="Proteomes" id="UP001154111">
    <property type="component" value="Chromosome"/>
</dbReference>
<keyword evidence="1" id="KW-1133">Transmembrane helix</keyword>
<evidence type="ECO:0000313" key="4">
    <source>
        <dbReference type="Proteomes" id="UP001154095"/>
    </source>
</evidence>
<feature type="transmembrane region" description="Helical" evidence="1">
    <location>
        <begin position="12"/>
        <end position="32"/>
    </location>
</feature>
<evidence type="ECO:0000313" key="5">
    <source>
        <dbReference type="Proteomes" id="UP001154111"/>
    </source>
</evidence>
<dbReference type="GeneID" id="41396930"/>
<name>A0AAU9VLB9_9FIRM</name>
<evidence type="ECO:0000256" key="1">
    <source>
        <dbReference type="SAM" id="Phobius"/>
    </source>
</evidence>
<evidence type="ECO:0000313" key="3">
    <source>
        <dbReference type="EMBL" id="CAH2763591.1"/>
    </source>
</evidence>
<dbReference type="Proteomes" id="UP001154095">
    <property type="component" value="Chromosome"/>
</dbReference>
<accession>A0AAU9VLB9</accession>
<protein>
    <submittedName>
        <fullName evidence="3">Uncharacterized protein</fullName>
    </submittedName>
</protein>
<dbReference type="RefSeq" id="WP_013853292.1">
    <property type="nucleotide sequence ID" value="NZ_OW659477.1"/>
</dbReference>
<keyword evidence="1" id="KW-0812">Transmembrane</keyword>
<keyword evidence="1" id="KW-0472">Membrane</keyword>
<sequence>MEPLKRSDKVKKFRYVGSVAVILIVVIIVFVYQLTKPAKPTIVFKNNAQLEQYTYLSNAALQDAIDLEKSNFGTYHVEFLRDGKIIDPETIRQEQIQLYTTMHNIPYPFPEGYDDKGIMDLLDNGDEIPVVGDLEMRFIASFSNGEEASFEKVFKAVDTIPPKITYRVDDKEVDSGARIVVQTGDDEGELRVTDTRFDHDIEIQFNSSKSPVKEATQLKIEASDGVNETQYQVYLYYVDLENVSEEMYQILKNAGVINLDRIQVKES</sequence>
<dbReference type="AlphaFoldDB" id="A0AAU9VLB9"/>
<proteinExistence type="predicted"/>
<reference evidence="3" key="1">
    <citation type="submission" date="2022-04" db="EMBL/GenBank/DDBJ databases">
        <authorList>
            <person name="Forde T."/>
        </authorList>
    </citation>
    <scope>NUCLEOTIDE SEQUENCE</scope>
    <source>
        <strain evidence="3">A18Y016a</strain>
        <strain evidence="2">A18Y020d</strain>
    </source>
</reference>
<keyword evidence="4" id="KW-1185">Reference proteome</keyword>
<organism evidence="3 5">
    <name type="scientific">Erysipelothrix amsterdamensis</name>
    <dbReference type="NCBI Taxonomy" id="2929157"/>
    <lineage>
        <taxon>Bacteria</taxon>
        <taxon>Bacillati</taxon>
        <taxon>Bacillota</taxon>
        <taxon>Erysipelotrichia</taxon>
        <taxon>Erysipelotrichales</taxon>
        <taxon>Erysipelotrichaceae</taxon>
        <taxon>Erysipelothrix</taxon>
    </lineage>
</organism>
<evidence type="ECO:0000313" key="2">
    <source>
        <dbReference type="EMBL" id="CAH2763534.1"/>
    </source>
</evidence>
<dbReference type="EMBL" id="OW659496">
    <property type="protein sequence ID" value="CAH2763534.1"/>
    <property type="molecule type" value="Genomic_DNA"/>
</dbReference>